<evidence type="ECO:0000256" key="3">
    <source>
        <dbReference type="ARBA" id="ARBA00022475"/>
    </source>
</evidence>
<reference evidence="8 9" key="1">
    <citation type="submission" date="2024-01" db="EMBL/GenBank/DDBJ databases">
        <title>Complete Genome Sequence of Alkalicoccus halolimnae BZ-SZ-XJ29T, a Moderately Halophilic Bacterium Isolated from a Salt Lake.</title>
        <authorList>
            <person name="Zhao B."/>
        </authorList>
    </citation>
    <scope>NUCLEOTIDE SEQUENCE [LARGE SCALE GENOMIC DNA]</scope>
    <source>
        <strain evidence="8 9">BZ-SZ-XJ29</strain>
    </source>
</reference>
<evidence type="ECO:0000313" key="9">
    <source>
        <dbReference type="Proteomes" id="UP000321816"/>
    </source>
</evidence>
<evidence type="ECO:0000256" key="6">
    <source>
        <dbReference type="ARBA" id="ARBA00023288"/>
    </source>
</evidence>
<feature type="domain" description="ABC transporter substrate-binding protein PnrA-like" evidence="7">
    <location>
        <begin position="30"/>
        <end position="288"/>
    </location>
</feature>
<keyword evidence="4" id="KW-0732">Signal</keyword>
<dbReference type="Gene3D" id="3.40.50.2300">
    <property type="match status" value="2"/>
</dbReference>
<dbReference type="Pfam" id="PF02608">
    <property type="entry name" value="Bmp"/>
    <property type="match status" value="1"/>
</dbReference>
<dbReference type="InterPro" id="IPR028082">
    <property type="entry name" value="Peripla_BP_I"/>
</dbReference>
<evidence type="ECO:0000313" key="8">
    <source>
        <dbReference type="EMBL" id="WWD79086.1"/>
    </source>
</evidence>
<comment type="subcellular location">
    <subcellularLocation>
        <location evidence="1">Cell membrane</location>
        <topology evidence="1">Lipid-anchor</topology>
    </subcellularLocation>
</comment>
<accession>A0AAJ8LUM6</accession>
<keyword evidence="3" id="KW-1003">Cell membrane</keyword>
<dbReference type="InterPro" id="IPR050957">
    <property type="entry name" value="BMP_lipoprotein"/>
</dbReference>
<comment type="similarity">
    <text evidence="2">Belongs to the BMP lipoprotein family.</text>
</comment>
<dbReference type="GO" id="GO:0005886">
    <property type="term" value="C:plasma membrane"/>
    <property type="evidence" value="ECO:0007669"/>
    <property type="project" value="UniProtKB-SubCell"/>
</dbReference>
<dbReference type="AlphaFoldDB" id="A0AAJ8LUM6"/>
<name>A0AAJ8LUM6_9BACI</name>
<evidence type="ECO:0000256" key="1">
    <source>
        <dbReference type="ARBA" id="ARBA00004193"/>
    </source>
</evidence>
<protein>
    <submittedName>
        <fullName evidence="8">BMP family ABC transporter substrate-binding protein</fullName>
    </submittedName>
</protein>
<sequence length="321" mass="35714">MTRRVWKYALIPFLALINGCSGQQEEEPAVGMLMTYGVEDQEWNQQGYNGVMQLQEQLNADVHVKEHIDSFSEAEEAVETLEEEGVTLLFGHGAVYADIFMNIKDDYEHIHFVAFNEHVSGSNITSVQFDGYAMGYFAGMIAAEQSETGSVASIAAYPYQPEVRGFAEGAAAHGAEAALRFTGSWVDDEEAQLLFDEVTAGGSDIVYPAGDGFHEGIIEKAREQNIFTVGYLNEDFKEESTVLTSTIQHVEELYIQVAEAYVQGDLESGNHVYDFEDELISLAPFSPEMDEEAVRRVTEAVEYYKETGLLPFEQEQEEGVS</sequence>
<dbReference type="SUPFAM" id="SSF53822">
    <property type="entry name" value="Periplasmic binding protein-like I"/>
    <property type="match status" value="1"/>
</dbReference>
<evidence type="ECO:0000256" key="4">
    <source>
        <dbReference type="ARBA" id="ARBA00022729"/>
    </source>
</evidence>
<dbReference type="KEGG" id="ahal:FTX54_011715"/>
<keyword evidence="6" id="KW-0449">Lipoprotein</keyword>
<proteinExistence type="inferred from homology"/>
<dbReference type="EMBL" id="CP144914">
    <property type="protein sequence ID" value="WWD79086.1"/>
    <property type="molecule type" value="Genomic_DNA"/>
</dbReference>
<gene>
    <name evidence="8" type="ORF">FTX54_011715</name>
</gene>
<keyword evidence="9" id="KW-1185">Reference proteome</keyword>
<dbReference type="RefSeq" id="WP_187254522.1">
    <property type="nucleotide sequence ID" value="NZ_CP144914.1"/>
</dbReference>
<evidence type="ECO:0000256" key="5">
    <source>
        <dbReference type="ARBA" id="ARBA00023136"/>
    </source>
</evidence>
<dbReference type="PANTHER" id="PTHR34296:SF2">
    <property type="entry name" value="ABC TRANSPORTER GUANOSINE-BINDING PROTEIN NUPN"/>
    <property type="match status" value="1"/>
</dbReference>
<dbReference type="Proteomes" id="UP000321816">
    <property type="component" value="Chromosome"/>
</dbReference>
<evidence type="ECO:0000259" key="7">
    <source>
        <dbReference type="Pfam" id="PF02608"/>
    </source>
</evidence>
<organism evidence="8 9">
    <name type="scientific">Alkalicoccus halolimnae</name>
    <dbReference type="NCBI Taxonomy" id="1667239"/>
    <lineage>
        <taxon>Bacteria</taxon>
        <taxon>Bacillati</taxon>
        <taxon>Bacillota</taxon>
        <taxon>Bacilli</taxon>
        <taxon>Bacillales</taxon>
        <taxon>Bacillaceae</taxon>
        <taxon>Alkalicoccus</taxon>
    </lineage>
</organism>
<dbReference type="PANTHER" id="PTHR34296">
    <property type="entry name" value="TRANSCRIPTIONAL ACTIVATOR PROTEIN MED"/>
    <property type="match status" value="1"/>
</dbReference>
<dbReference type="InterPro" id="IPR003760">
    <property type="entry name" value="PnrA-like"/>
</dbReference>
<keyword evidence="5" id="KW-0472">Membrane</keyword>
<evidence type="ECO:0000256" key="2">
    <source>
        <dbReference type="ARBA" id="ARBA00008610"/>
    </source>
</evidence>